<dbReference type="AlphaFoldDB" id="A0AA38FNX2"/>
<reference evidence="13 14" key="1">
    <citation type="journal article" date="2021" name="Nat. Plants">
        <title>The Taxus genome provides insights into paclitaxel biosynthesis.</title>
        <authorList>
            <person name="Xiong X."/>
            <person name="Gou J."/>
            <person name="Liao Q."/>
            <person name="Li Y."/>
            <person name="Zhou Q."/>
            <person name="Bi G."/>
            <person name="Li C."/>
            <person name="Du R."/>
            <person name="Wang X."/>
            <person name="Sun T."/>
            <person name="Guo L."/>
            <person name="Liang H."/>
            <person name="Lu P."/>
            <person name="Wu Y."/>
            <person name="Zhang Z."/>
            <person name="Ro D.K."/>
            <person name="Shang Y."/>
            <person name="Huang S."/>
            <person name="Yan J."/>
        </authorList>
    </citation>
    <scope>NUCLEOTIDE SEQUENCE [LARGE SCALE GENOMIC DNA]</scope>
    <source>
        <strain evidence="13">Ta-2019</strain>
    </source>
</reference>
<dbReference type="PANTHER" id="PTHR45933">
    <property type="entry name" value="PROTEIN C2-DOMAIN ABA-RELATED 4"/>
    <property type="match status" value="1"/>
</dbReference>
<comment type="similarity">
    <text evidence="11">Belongs to the plant CAR protein family.</text>
</comment>
<dbReference type="EMBL" id="JAHRHJ020000007">
    <property type="protein sequence ID" value="KAH9307779.1"/>
    <property type="molecule type" value="Genomic_DNA"/>
</dbReference>
<evidence type="ECO:0000256" key="9">
    <source>
        <dbReference type="ARBA" id="ARBA00023136"/>
    </source>
</evidence>
<evidence type="ECO:0000256" key="1">
    <source>
        <dbReference type="ARBA" id="ARBA00004123"/>
    </source>
</evidence>
<evidence type="ECO:0000256" key="3">
    <source>
        <dbReference type="ARBA" id="ARBA00022468"/>
    </source>
</evidence>
<dbReference type="GO" id="GO:0008289">
    <property type="term" value="F:lipid binding"/>
    <property type="evidence" value="ECO:0007669"/>
    <property type="project" value="UniProtKB-KW"/>
</dbReference>
<keyword evidence="9" id="KW-0472">Membrane</keyword>
<dbReference type="InterPro" id="IPR000008">
    <property type="entry name" value="C2_dom"/>
</dbReference>
<dbReference type="Pfam" id="PF00168">
    <property type="entry name" value="C2"/>
    <property type="match status" value="1"/>
</dbReference>
<dbReference type="GO" id="GO:0046872">
    <property type="term" value="F:metal ion binding"/>
    <property type="evidence" value="ECO:0007669"/>
    <property type="project" value="UniProtKB-KW"/>
</dbReference>
<comment type="caution">
    <text evidence="13">The sequence shown here is derived from an EMBL/GenBank/DDBJ whole genome shotgun (WGS) entry which is preliminary data.</text>
</comment>
<dbReference type="SUPFAM" id="SSF49562">
    <property type="entry name" value="C2 domain (Calcium/lipid-binding domain, CaLB)"/>
    <property type="match status" value="1"/>
</dbReference>
<dbReference type="Proteomes" id="UP000824469">
    <property type="component" value="Unassembled WGS sequence"/>
</dbReference>
<feature type="non-terminal residue" evidence="13">
    <location>
        <position position="155"/>
    </location>
</feature>
<evidence type="ECO:0000259" key="12">
    <source>
        <dbReference type="PROSITE" id="PS50004"/>
    </source>
</evidence>
<accession>A0AA38FNX2</accession>
<evidence type="ECO:0000256" key="10">
    <source>
        <dbReference type="ARBA" id="ARBA00023242"/>
    </source>
</evidence>
<dbReference type="PANTHER" id="PTHR45933:SF5">
    <property type="entry name" value="PROTEIN C2-DOMAIN ABA-RELATED 4"/>
    <property type="match status" value="1"/>
</dbReference>
<dbReference type="GO" id="GO:0005096">
    <property type="term" value="F:GTPase activator activity"/>
    <property type="evidence" value="ECO:0007669"/>
    <property type="project" value="UniProtKB-KW"/>
</dbReference>
<keyword evidence="7" id="KW-0106">Calcium</keyword>
<keyword evidence="8" id="KW-0446">Lipid-binding</keyword>
<dbReference type="GO" id="GO:0005634">
    <property type="term" value="C:nucleus"/>
    <property type="evidence" value="ECO:0007669"/>
    <property type="project" value="UniProtKB-SubCell"/>
</dbReference>
<sequence>AEMATTHGGCVKVRVVNGTDLVIRDRWRRSSDPYVILKLGSTEMGRTSIAKANLHPTWNEEFVFLITEANCLLKLEIWDHDTIRDDKMGNAEIDLKPLMENEAKLERMVSPSKEKCLYKDSNIVKCNGKKTMQEACLKLRGVEKGLLTLQFEWPV</sequence>
<keyword evidence="10" id="KW-0539">Nucleus</keyword>
<evidence type="ECO:0000256" key="6">
    <source>
        <dbReference type="ARBA" id="ARBA00022723"/>
    </source>
</evidence>
<dbReference type="InterPro" id="IPR035892">
    <property type="entry name" value="C2_domain_sf"/>
</dbReference>
<evidence type="ECO:0000313" key="14">
    <source>
        <dbReference type="Proteomes" id="UP000824469"/>
    </source>
</evidence>
<keyword evidence="3" id="KW-0343">GTPase activation</keyword>
<gene>
    <name evidence="13" type="ORF">KI387_035690</name>
</gene>
<dbReference type="PROSITE" id="PS50004">
    <property type="entry name" value="C2"/>
    <property type="match status" value="1"/>
</dbReference>
<evidence type="ECO:0000256" key="4">
    <source>
        <dbReference type="ARBA" id="ARBA00022475"/>
    </source>
</evidence>
<dbReference type="InterPro" id="IPR044562">
    <property type="entry name" value="CAR1-11"/>
</dbReference>
<evidence type="ECO:0000256" key="5">
    <source>
        <dbReference type="ARBA" id="ARBA00022682"/>
    </source>
</evidence>
<evidence type="ECO:0000313" key="13">
    <source>
        <dbReference type="EMBL" id="KAH9307779.1"/>
    </source>
</evidence>
<dbReference type="PRINTS" id="PR00360">
    <property type="entry name" value="C2DOMAIN"/>
</dbReference>
<evidence type="ECO:0000256" key="11">
    <source>
        <dbReference type="ARBA" id="ARBA00024037"/>
    </source>
</evidence>
<proteinExistence type="inferred from homology"/>
<keyword evidence="6" id="KW-0479">Metal-binding</keyword>
<dbReference type="GO" id="GO:0005886">
    <property type="term" value="C:plasma membrane"/>
    <property type="evidence" value="ECO:0007669"/>
    <property type="project" value="UniProtKB-SubCell"/>
</dbReference>
<feature type="domain" description="C2" evidence="12">
    <location>
        <begin position="1"/>
        <end position="109"/>
    </location>
</feature>
<dbReference type="Gene3D" id="2.60.40.150">
    <property type="entry name" value="C2 domain"/>
    <property type="match status" value="1"/>
</dbReference>
<dbReference type="SMART" id="SM00239">
    <property type="entry name" value="C2"/>
    <property type="match status" value="1"/>
</dbReference>
<dbReference type="OMA" id="KLEWQPT"/>
<keyword evidence="14" id="KW-1185">Reference proteome</keyword>
<name>A0AA38FNX2_TAXCH</name>
<comment type="subcellular location">
    <subcellularLocation>
        <location evidence="2">Cell membrane</location>
    </subcellularLocation>
    <subcellularLocation>
        <location evidence="1">Nucleus</location>
    </subcellularLocation>
</comment>
<evidence type="ECO:0000256" key="8">
    <source>
        <dbReference type="ARBA" id="ARBA00023121"/>
    </source>
</evidence>
<dbReference type="GO" id="GO:0009738">
    <property type="term" value="P:abscisic acid-activated signaling pathway"/>
    <property type="evidence" value="ECO:0007669"/>
    <property type="project" value="UniProtKB-KW"/>
</dbReference>
<keyword evidence="4" id="KW-1003">Cell membrane</keyword>
<protein>
    <recommendedName>
        <fullName evidence="12">C2 domain-containing protein</fullName>
    </recommendedName>
</protein>
<keyword evidence="5" id="KW-0938">Abscisic acid signaling pathway</keyword>
<evidence type="ECO:0000256" key="7">
    <source>
        <dbReference type="ARBA" id="ARBA00022837"/>
    </source>
</evidence>
<organism evidence="13 14">
    <name type="scientific">Taxus chinensis</name>
    <name type="common">Chinese yew</name>
    <name type="synonym">Taxus wallichiana var. chinensis</name>
    <dbReference type="NCBI Taxonomy" id="29808"/>
    <lineage>
        <taxon>Eukaryota</taxon>
        <taxon>Viridiplantae</taxon>
        <taxon>Streptophyta</taxon>
        <taxon>Embryophyta</taxon>
        <taxon>Tracheophyta</taxon>
        <taxon>Spermatophyta</taxon>
        <taxon>Pinopsida</taxon>
        <taxon>Pinidae</taxon>
        <taxon>Conifers II</taxon>
        <taxon>Cupressales</taxon>
        <taxon>Taxaceae</taxon>
        <taxon>Taxus</taxon>
    </lineage>
</organism>
<evidence type="ECO:0000256" key="2">
    <source>
        <dbReference type="ARBA" id="ARBA00004236"/>
    </source>
</evidence>